<feature type="chain" id="PRO_5042274417" evidence="1">
    <location>
        <begin position="20"/>
        <end position="156"/>
    </location>
</feature>
<dbReference type="InterPro" id="IPR050767">
    <property type="entry name" value="Sel1_AlgK"/>
</dbReference>
<name>A0AAE2YRM7_9PROT</name>
<dbReference type="InterPro" id="IPR006597">
    <property type="entry name" value="Sel1-like"/>
</dbReference>
<keyword evidence="3" id="KW-1185">Reference proteome</keyword>
<evidence type="ECO:0000313" key="2">
    <source>
        <dbReference type="EMBL" id="MBU2788788.1"/>
    </source>
</evidence>
<accession>A0AAE2YRM7</accession>
<dbReference type="InterPro" id="IPR011990">
    <property type="entry name" value="TPR-like_helical_dom_sf"/>
</dbReference>
<evidence type="ECO:0000256" key="1">
    <source>
        <dbReference type="SAM" id="SignalP"/>
    </source>
</evidence>
<dbReference type="Pfam" id="PF08238">
    <property type="entry name" value="Sel1"/>
    <property type="match status" value="2"/>
</dbReference>
<protein>
    <submittedName>
        <fullName evidence="2">Sel1 repeat family protein</fullName>
    </submittedName>
</protein>
<keyword evidence="1" id="KW-0732">Signal</keyword>
<dbReference type="SUPFAM" id="SSF81901">
    <property type="entry name" value="HCP-like"/>
    <property type="match status" value="1"/>
</dbReference>
<comment type="caution">
    <text evidence="2">The sequence shown here is derived from an EMBL/GenBank/DDBJ whole genome shotgun (WGS) entry which is preliminary data.</text>
</comment>
<evidence type="ECO:0000313" key="3">
    <source>
        <dbReference type="Proteomes" id="UP001197378"/>
    </source>
</evidence>
<feature type="signal peptide" evidence="1">
    <location>
        <begin position="1"/>
        <end position="19"/>
    </location>
</feature>
<organism evidence="2 3">
    <name type="scientific">Igneacidithiobacillus copahuensis</name>
    <dbReference type="NCBI Taxonomy" id="2724909"/>
    <lineage>
        <taxon>Bacteria</taxon>
        <taxon>Pseudomonadati</taxon>
        <taxon>Pseudomonadota</taxon>
        <taxon>Acidithiobacillia</taxon>
        <taxon>Acidithiobacillales</taxon>
        <taxon>Acidithiobacillaceae</taxon>
        <taxon>Igneacidithiobacillus</taxon>
    </lineage>
</organism>
<gene>
    <name evidence="2" type="ORF">HFQ13_11360</name>
</gene>
<sequence>MPLRALALVAAFLALPAFAQDWEALRNQAEQDSQALAQLQRAARNGHAEAAFFLGTLYAPPICKQERTVSKSWDQALHWYRIASDLGVAKADFDLGLAYEKGLGVSKNPVLARYYYRRLMTQAAREVGVPAGRAEALGTGEAYPRDSVTGPPPGLE</sequence>
<dbReference type="Gene3D" id="1.25.40.10">
    <property type="entry name" value="Tetratricopeptide repeat domain"/>
    <property type="match status" value="1"/>
</dbReference>
<dbReference type="SMART" id="SM00671">
    <property type="entry name" value="SEL1"/>
    <property type="match status" value="2"/>
</dbReference>
<dbReference type="PANTHER" id="PTHR11102:SF160">
    <property type="entry name" value="ERAD-ASSOCIATED E3 UBIQUITIN-PROTEIN LIGASE COMPONENT HRD3"/>
    <property type="match status" value="1"/>
</dbReference>
<dbReference type="Proteomes" id="UP001197378">
    <property type="component" value="Unassembled WGS sequence"/>
</dbReference>
<proteinExistence type="predicted"/>
<dbReference type="PANTHER" id="PTHR11102">
    <property type="entry name" value="SEL-1-LIKE PROTEIN"/>
    <property type="match status" value="1"/>
</dbReference>
<reference evidence="2" key="1">
    <citation type="journal article" date="2021" name="ISME J.">
        <title>Genomic evolution of the class Acidithiobacillia: deep-branching Proteobacteria living in extreme acidic conditions.</title>
        <authorList>
            <person name="Moya-Beltran A."/>
            <person name="Beard S."/>
            <person name="Rojas-Villalobos C."/>
            <person name="Issotta F."/>
            <person name="Gallardo Y."/>
            <person name="Ulloa R."/>
            <person name="Giaveno A."/>
            <person name="Degli Esposti M."/>
            <person name="Johnson D.B."/>
            <person name="Quatrini R."/>
        </authorList>
    </citation>
    <scope>NUCLEOTIDE SEQUENCE</scope>
    <source>
        <strain evidence="2">VAN18-1</strain>
    </source>
</reference>
<dbReference type="AlphaFoldDB" id="A0AAE2YRM7"/>
<dbReference type="EMBL" id="JAAXYO010000165">
    <property type="protein sequence ID" value="MBU2788788.1"/>
    <property type="molecule type" value="Genomic_DNA"/>
</dbReference>